<keyword evidence="1" id="KW-1133">Transmembrane helix</keyword>
<evidence type="ECO:0008006" key="4">
    <source>
        <dbReference type="Google" id="ProtNLM"/>
    </source>
</evidence>
<sequence length="175" mass="19642">MRGLNCRGLDFSRPEPRAPLAGLAAVVLLALLAVIGWRQWQLQRQEAEIAVLEQGRERQRQLREREQRRLQARTPEERKLEALLLAQGDDGRRLRPALLRAIEQAWTPRLGMLTLHLEGAGRQARLELSAADPGAIFQFLSALNRGPGQATLLRQGIKADDPRRAALATIQVTLR</sequence>
<feature type="transmembrane region" description="Helical" evidence="1">
    <location>
        <begin position="20"/>
        <end position="37"/>
    </location>
</feature>
<evidence type="ECO:0000313" key="2">
    <source>
        <dbReference type="EMBL" id="MFC4488822.1"/>
    </source>
</evidence>
<evidence type="ECO:0000256" key="1">
    <source>
        <dbReference type="SAM" id="Phobius"/>
    </source>
</evidence>
<reference evidence="3" key="1">
    <citation type="journal article" date="2019" name="Int. J. Syst. Evol. Microbiol.">
        <title>The Global Catalogue of Microorganisms (GCM) 10K type strain sequencing project: providing services to taxonomists for standard genome sequencing and annotation.</title>
        <authorList>
            <consortium name="The Broad Institute Genomics Platform"/>
            <consortium name="The Broad Institute Genome Sequencing Center for Infectious Disease"/>
            <person name="Wu L."/>
            <person name="Ma J."/>
        </authorList>
    </citation>
    <scope>NUCLEOTIDE SEQUENCE [LARGE SCALE GENOMIC DNA]</scope>
    <source>
        <strain evidence="3">CGMCC 4.7608</strain>
    </source>
</reference>
<keyword evidence="1" id="KW-0472">Membrane</keyword>
<evidence type="ECO:0000313" key="3">
    <source>
        <dbReference type="Proteomes" id="UP001595999"/>
    </source>
</evidence>
<proteinExistence type="predicted"/>
<keyword evidence="1" id="KW-0812">Transmembrane</keyword>
<organism evidence="2 3">
    <name type="scientific">Chromobacterium aquaticum</name>
    <dbReference type="NCBI Taxonomy" id="467180"/>
    <lineage>
        <taxon>Bacteria</taxon>
        <taxon>Pseudomonadati</taxon>
        <taxon>Pseudomonadota</taxon>
        <taxon>Betaproteobacteria</taxon>
        <taxon>Neisseriales</taxon>
        <taxon>Chromobacteriaceae</taxon>
        <taxon>Chromobacterium</taxon>
    </lineage>
</organism>
<protein>
    <recommendedName>
        <fullName evidence="4">Fimbrial assembly protein</fullName>
    </recommendedName>
</protein>
<gene>
    <name evidence="2" type="ORF">ACFO0R_04255</name>
</gene>
<dbReference type="Proteomes" id="UP001595999">
    <property type="component" value="Unassembled WGS sequence"/>
</dbReference>
<name>A0ABV8ZNU4_9NEIS</name>
<keyword evidence="3" id="KW-1185">Reference proteome</keyword>
<dbReference type="EMBL" id="JBHSEK010000002">
    <property type="protein sequence ID" value="MFC4488822.1"/>
    <property type="molecule type" value="Genomic_DNA"/>
</dbReference>
<accession>A0ABV8ZNU4</accession>
<dbReference type="RefSeq" id="WP_378124148.1">
    <property type="nucleotide sequence ID" value="NZ_JBHSEK010000002.1"/>
</dbReference>
<comment type="caution">
    <text evidence="2">The sequence shown here is derived from an EMBL/GenBank/DDBJ whole genome shotgun (WGS) entry which is preliminary data.</text>
</comment>